<dbReference type="AlphaFoldDB" id="A0A1G4MDF6"/>
<evidence type="ECO:0000313" key="6">
    <source>
        <dbReference type="Proteomes" id="UP000190831"/>
    </source>
</evidence>
<dbReference type="InterPro" id="IPR038765">
    <property type="entry name" value="Papain-like_cys_pep_sf"/>
</dbReference>
<feature type="compositionally biased region" description="Polar residues" evidence="3">
    <location>
        <begin position="152"/>
        <end position="203"/>
    </location>
</feature>
<keyword evidence="1 2" id="KW-0728">SH3 domain</keyword>
<organism evidence="5 6">
    <name type="scientific">Lachancea fermentati</name>
    <name type="common">Zygosaccharomyces fermentati</name>
    <dbReference type="NCBI Taxonomy" id="4955"/>
    <lineage>
        <taxon>Eukaryota</taxon>
        <taxon>Fungi</taxon>
        <taxon>Dikarya</taxon>
        <taxon>Ascomycota</taxon>
        <taxon>Saccharomycotina</taxon>
        <taxon>Saccharomycetes</taxon>
        <taxon>Saccharomycetales</taxon>
        <taxon>Saccharomycetaceae</taxon>
        <taxon>Lachancea</taxon>
    </lineage>
</organism>
<dbReference type="SUPFAM" id="SSF50044">
    <property type="entry name" value="SH3-domain"/>
    <property type="match status" value="1"/>
</dbReference>
<sequence length="887" mass="100541">MSLAVPKPPFKVKAQYSWSGETKNDLGFLENDIIEVTKIKGNWFYGTLLRNSKKYGYFPINYVTIIQERYNNYGTPPPSTKEERKSNSSQNHFAQSRLPPIPNREIDIKMKQYDRLPSYQPRMKAGIDEYHRGSPQGVDSSLPRLRTSEKQNVSNNFQLPQSYSTSNIPSMGTRPHTSPRYSRPTQGGSNKLSKAVSSGNSSHLKNDALPPLPPIPSLDVRARHKASLPKSFSSNDLPNPSVSPIEPDTRKSYYRSSADFYDHYGLQTNSDDPSSVFSHSQYLDDSVASSEDSFALMSDFSATSAGSLARHRFARSFNDSLEKSRIGEDEGEVNRKGLASSSKFGGMFKKILARNTDSSPSTPTDDYPRLPNLASLQLSSSNNEAHGWVEAKAQLHRAQTLSSRERHERQMRALEENRDIVLHPQEYINEDINTNEVRHGRKPGLVDIELSSIDYEFINEMTKKRARKGGMHSIESFTRQVFSSAYKSHIQKLCGVFMFCTETFKLIDDNGKTNFGAEPVKLDKILHKSYCTPYELTWIFKRMSNALGIHCEIVIGFLKTPGANNLEFKFNHCWLRILVNEEWRFVDVILGNITNPIHEYINNRTPDKAEHFYFLAPPLQLIYTHIPRLYQEQHIIPVIDQNIALCLPVVFPSFFKNELKLFRFSNGLLKMLDTQIFECSLLIPNDVELFSAVVVEGKDCDKYKGLDLSLVQIRHRKKERIAIIKAVLPVGASKGMLHIHSGVRGAQTTVANIHPLSLIIPLEHSGLEKDYEFVVRTPSKTVQKIEMYIKKPQNKYLVSGHEYTFQVIQSPCDGVVYGSGGFGKSFRQELALQSPSGKIYLLKKNDPNFDFGTWESTLTLNEPGLWIGLVTSDTGAGWCSYAKWWCI</sequence>
<dbReference type="OrthoDB" id="6129702at2759"/>
<dbReference type="Gene3D" id="2.30.30.40">
    <property type="entry name" value="SH3 Domains"/>
    <property type="match status" value="1"/>
</dbReference>
<dbReference type="InterPro" id="IPR002931">
    <property type="entry name" value="Transglutaminase-like"/>
</dbReference>
<dbReference type="SUPFAM" id="SSF54001">
    <property type="entry name" value="Cysteine proteinases"/>
    <property type="match status" value="1"/>
</dbReference>
<dbReference type="InterPro" id="IPR001452">
    <property type="entry name" value="SH3_domain"/>
</dbReference>
<accession>A0A1G4MDF6</accession>
<evidence type="ECO:0000256" key="3">
    <source>
        <dbReference type="SAM" id="MobiDB-lite"/>
    </source>
</evidence>
<feature type="region of interest" description="Disordered" evidence="3">
    <location>
        <begin position="152"/>
        <end position="249"/>
    </location>
</feature>
<dbReference type="GO" id="GO:0140278">
    <property type="term" value="P:mitotic division septum assembly"/>
    <property type="evidence" value="ECO:0007669"/>
    <property type="project" value="TreeGrafter"/>
</dbReference>
<dbReference type="GO" id="GO:0110085">
    <property type="term" value="C:mitotic actomyosin contractile ring"/>
    <property type="evidence" value="ECO:0007669"/>
    <property type="project" value="TreeGrafter"/>
</dbReference>
<feature type="region of interest" description="Disordered" evidence="3">
    <location>
        <begin position="73"/>
        <end position="106"/>
    </location>
</feature>
<gene>
    <name evidence="5" type="ORF">LAFE_0E10110G</name>
</gene>
<dbReference type="PANTHER" id="PTHR46333:SF2">
    <property type="entry name" value="CYTOKINESIS PROTEIN 3"/>
    <property type="match status" value="1"/>
</dbReference>
<dbReference type="PANTHER" id="PTHR46333">
    <property type="entry name" value="CYTOKINESIS PROTEIN 3"/>
    <property type="match status" value="1"/>
</dbReference>
<protein>
    <submittedName>
        <fullName evidence="5">LAFE_0E10110g1_1</fullName>
    </submittedName>
</protein>
<keyword evidence="6" id="KW-1185">Reference proteome</keyword>
<proteinExistence type="predicted"/>
<feature type="domain" description="SH3" evidence="4">
    <location>
        <begin position="7"/>
        <end position="68"/>
    </location>
</feature>
<dbReference type="SMART" id="SM00460">
    <property type="entry name" value="TGc"/>
    <property type="match status" value="1"/>
</dbReference>
<feature type="compositionally biased region" description="Polar residues" evidence="3">
    <location>
        <begin position="230"/>
        <end position="242"/>
    </location>
</feature>
<dbReference type="EMBL" id="LT598488">
    <property type="protein sequence ID" value="SCW01917.1"/>
    <property type="molecule type" value="Genomic_DNA"/>
</dbReference>
<dbReference type="Pfam" id="PF07653">
    <property type="entry name" value="SH3_2"/>
    <property type="match status" value="1"/>
</dbReference>
<dbReference type="InterPro" id="IPR036028">
    <property type="entry name" value="SH3-like_dom_sf"/>
</dbReference>
<evidence type="ECO:0000256" key="1">
    <source>
        <dbReference type="ARBA" id="ARBA00022443"/>
    </source>
</evidence>
<dbReference type="SMART" id="SM00326">
    <property type="entry name" value="SH3"/>
    <property type="match status" value="1"/>
</dbReference>
<dbReference type="PROSITE" id="PS50002">
    <property type="entry name" value="SH3"/>
    <property type="match status" value="1"/>
</dbReference>
<evidence type="ECO:0000259" key="4">
    <source>
        <dbReference type="PROSITE" id="PS50002"/>
    </source>
</evidence>
<dbReference type="STRING" id="4955.A0A1G4MDF6"/>
<dbReference type="Pfam" id="PF24584">
    <property type="entry name" value="Ig_CYK3_C"/>
    <property type="match status" value="1"/>
</dbReference>
<evidence type="ECO:0000313" key="5">
    <source>
        <dbReference type="EMBL" id="SCW01917.1"/>
    </source>
</evidence>
<dbReference type="InterPro" id="IPR056409">
    <property type="entry name" value="Ig_CYK3_C"/>
</dbReference>
<evidence type="ECO:0000256" key="2">
    <source>
        <dbReference type="PROSITE-ProRule" id="PRU00192"/>
    </source>
</evidence>
<reference evidence="6" key="1">
    <citation type="submission" date="2016-03" db="EMBL/GenBank/DDBJ databases">
        <authorList>
            <person name="Devillers H."/>
        </authorList>
    </citation>
    <scope>NUCLEOTIDE SEQUENCE [LARGE SCALE GENOMIC DNA]</scope>
</reference>
<dbReference type="InterPro" id="IPR052557">
    <property type="entry name" value="CAP/Cytokinesis_protein"/>
</dbReference>
<dbReference type="Proteomes" id="UP000190831">
    <property type="component" value="Chromosome E"/>
</dbReference>
<name>A0A1G4MDF6_LACFM</name>
<dbReference type="OMA" id="CTPYELT"/>